<sequence length="655" mass="72499">MSRHDNKTVKNKTVKTNIEKDVDANEGITKEVIHNVFVDTLEQPVNPPISTSSTNTNSSNHPPNNNIQNATRLGRRRFMQGFGYTIGVTAVGATGLGLTGCGDDAKNSSHTNDEVASFIHGVASGDPLSDRVILWTRVTPQQTGSHQFSVEWIVARDEQMSNIVAQGKVTTSAKNDYTVKVDVDSLEPNTVYYYQFRVNKKSSGIGRTKTLPVGNVNHAKMAVFSCANYPAGFFHVYADAAKRNDLDVCIHLGDYIYEYGRTSMDAQGAIMPAYASVNASAIDREVMPEKEIVGINEYRTRYAQYKTDPDLQALHAAVPMIAVWDDHELANDAYDGGAENHQPNTEGKWDDRKLAAVTAYHEWMPIRNEVQSEIYRRFDFGDLLSLHMLDTRVIGRDEQLNYADFIKVDGTGNPYIDADAFTLATNDPERQLLGLRQSNWLVSQLQQSAAKWQIFGQQVLMARMMLPAPVILNLANPNAGLTIGDYLGLAHKADTTPEQLTVQEQAILSQPFVPYNIDAWDGYGSARELLLNAAKKLNKNLVVLSGDTHNAWASNLTNKNGESVGVEFATSSVSSPGFEEYLPNTPPATLQSVLTQLITDLQYMNPNQRGYMIITAKPESCQSEWVFVSDILKQTYSSEVGQTLKVLAGENKLRD</sequence>
<accession>A0ABW1W812</accession>
<feature type="compositionally biased region" description="Low complexity" evidence="1">
    <location>
        <begin position="48"/>
        <end position="66"/>
    </location>
</feature>
<dbReference type="InterPro" id="IPR032093">
    <property type="entry name" value="PhoD_N"/>
</dbReference>
<dbReference type="Gene3D" id="3.60.21.70">
    <property type="entry name" value="PhoD-like phosphatase"/>
    <property type="match status" value="1"/>
</dbReference>
<comment type="caution">
    <text evidence="4">The sequence shown here is derived from an EMBL/GenBank/DDBJ whole genome shotgun (WGS) entry which is preliminary data.</text>
</comment>
<dbReference type="SUPFAM" id="SSF56300">
    <property type="entry name" value="Metallo-dependent phosphatases"/>
    <property type="match status" value="1"/>
</dbReference>
<proteinExistence type="predicted"/>
<evidence type="ECO:0000259" key="2">
    <source>
        <dbReference type="Pfam" id="PF09423"/>
    </source>
</evidence>
<evidence type="ECO:0000313" key="4">
    <source>
        <dbReference type="EMBL" id="MFC6380793.1"/>
    </source>
</evidence>
<evidence type="ECO:0000313" key="5">
    <source>
        <dbReference type="Proteomes" id="UP001596264"/>
    </source>
</evidence>
<dbReference type="PANTHER" id="PTHR43606:SF2">
    <property type="entry name" value="ALKALINE PHOSPHATASE FAMILY PROTEIN (AFU_ORTHOLOGUE AFUA_5G03860)"/>
    <property type="match status" value="1"/>
</dbReference>
<reference evidence="5" key="1">
    <citation type="journal article" date="2019" name="Int. J. Syst. Evol. Microbiol.">
        <title>The Global Catalogue of Microorganisms (GCM) 10K type strain sequencing project: providing services to taxonomists for standard genome sequencing and annotation.</title>
        <authorList>
            <consortium name="The Broad Institute Genomics Platform"/>
            <consortium name="The Broad Institute Genome Sequencing Center for Infectious Disease"/>
            <person name="Wu L."/>
            <person name="Ma J."/>
        </authorList>
    </citation>
    <scope>NUCLEOTIDE SEQUENCE [LARGE SCALE GENOMIC DNA]</scope>
    <source>
        <strain evidence="5">CCM 2050</strain>
    </source>
</reference>
<organism evidence="4 5">
    <name type="scientific">Psychrobacter glacincola</name>
    <dbReference type="NCBI Taxonomy" id="56810"/>
    <lineage>
        <taxon>Bacteria</taxon>
        <taxon>Pseudomonadati</taxon>
        <taxon>Pseudomonadota</taxon>
        <taxon>Gammaproteobacteria</taxon>
        <taxon>Moraxellales</taxon>
        <taxon>Moraxellaceae</taxon>
        <taxon>Psychrobacter</taxon>
    </lineage>
</organism>
<dbReference type="InterPro" id="IPR029052">
    <property type="entry name" value="Metallo-depent_PP-like"/>
</dbReference>
<dbReference type="InterPro" id="IPR018946">
    <property type="entry name" value="PhoD-like_MPP"/>
</dbReference>
<dbReference type="CDD" id="cd07389">
    <property type="entry name" value="MPP_PhoD"/>
    <property type="match status" value="1"/>
</dbReference>
<gene>
    <name evidence="4" type="ORF">ACFP58_04790</name>
</gene>
<dbReference type="EMBL" id="JBHSTZ010000014">
    <property type="protein sequence ID" value="MFC6380793.1"/>
    <property type="molecule type" value="Genomic_DNA"/>
</dbReference>
<feature type="region of interest" description="Disordered" evidence="1">
    <location>
        <begin position="43"/>
        <end position="68"/>
    </location>
</feature>
<dbReference type="InterPro" id="IPR038607">
    <property type="entry name" value="PhoD-like_sf"/>
</dbReference>
<dbReference type="RefSeq" id="WP_201561219.1">
    <property type="nucleotide sequence ID" value="NZ_CAJGZK010000001.1"/>
</dbReference>
<dbReference type="Pfam" id="PF09423">
    <property type="entry name" value="PhoD"/>
    <property type="match status" value="1"/>
</dbReference>
<name>A0ABW1W812_9GAMM</name>
<dbReference type="Proteomes" id="UP001596264">
    <property type="component" value="Unassembled WGS sequence"/>
</dbReference>
<dbReference type="PANTHER" id="PTHR43606">
    <property type="entry name" value="PHOSPHATASE, PUTATIVE (AFU_ORTHOLOGUE AFUA_6G08710)-RELATED"/>
    <property type="match status" value="1"/>
</dbReference>
<dbReference type="InterPro" id="IPR052900">
    <property type="entry name" value="Phospholipid_Metab_Enz"/>
</dbReference>
<evidence type="ECO:0000259" key="3">
    <source>
        <dbReference type="Pfam" id="PF16655"/>
    </source>
</evidence>
<keyword evidence="5" id="KW-1185">Reference proteome</keyword>
<dbReference type="Pfam" id="PF16655">
    <property type="entry name" value="PhoD_N"/>
    <property type="match status" value="1"/>
</dbReference>
<dbReference type="Gene3D" id="2.60.40.380">
    <property type="entry name" value="Purple acid phosphatase-like, N-terminal"/>
    <property type="match status" value="1"/>
</dbReference>
<evidence type="ECO:0000256" key="1">
    <source>
        <dbReference type="SAM" id="MobiDB-lite"/>
    </source>
</evidence>
<feature type="domain" description="Phospholipase D N-terminal" evidence="3">
    <location>
        <begin position="120"/>
        <end position="210"/>
    </location>
</feature>
<feature type="domain" description="PhoD-like phosphatase metallophosphatase" evidence="2">
    <location>
        <begin position="221"/>
        <end position="625"/>
    </location>
</feature>
<protein>
    <submittedName>
        <fullName evidence="4">Alkaline phosphatase D family protein</fullName>
    </submittedName>
</protein>